<organism evidence="2 3">
    <name type="scientific">Gordonia humi</name>
    <dbReference type="NCBI Taxonomy" id="686429"/>
    <lineage>
        <taxon>Bacteria</taxon>
        <taxon>Bacillati</taxon>
        <taxon>Actinomycetota</taxon>
        <taxon>Actinomycetes</taxon>
        <taxon>Mycobacteriales</taxon>
        <taxon>Gordoniaceae</taxon>
        <taxon>Gordonia</taxon>
    </lineage>
</organism>
<gene>
    <name evidence="2" type="ORF">BKA16_004700</name>
</gene>
<sequence>MAADDDEGTPRAGVFRPSRFCWDGLDKHAAERLWDELVRWVQWFRHRYEVLEKVPPCWYRHPRMVEELTALMTAHRAAYTQLHAVGRTGLPYWSDMAAWHAYYLRPFLAATADMSTRSCSAHQCKLIVFDEQPLPADLGEWIDNDLAARREPTPEPEPDPGPESTGAAEPAIAPSQMYDLVAAGKARTADVDAGEPEGWFNLDGRWWSLDTDTTMFVPESSA</sequence>
<evidence type="ECO:0000313" key="3">
    <source>
        <dbReference type="Proteomes" id="UP000551501"/>
    </source>
</evidence>
<dbReference type="AlphaFoldDB" id="A0A840EYC4"/>
<evidence type="ECO:0000313" key="2">
    <source>
        <dbReference type="EMBL" id="MBB4138075.1"/>
    </source>
</evidence>
<dbReference type="RefSeq" id="WP_183373322.1">
    <property type="nucleotide sequence ID" value="NZ_BAABHL010000166.1"/>
</dbReference>
<accession>A0A840EYC4</accession>
<reference evidence="2 3" key="1">
    <citation type="submission" date="2020-08" db="EMBL/GenBank/DDBJ databases">
        <title>Sequencing the genomes of 1000 actinobacteria strains.</title>
        <authorList>
            <person name="Klenk H.-P."/>
        </authorList>
    </citation>
    <scope>NUCLEOTIDE SEQUENCE [LARGE SCALE GENOMIC DNA]</scope>
    <source>
        <strain evidence="2 3">DSM 45298</strain>
    </source>
</reference>
<protein>
    <recommendedName>
        <fullName evidence="4">DUF4913 domain-containing protein</fullName>
    </recommendedName>
</protein>
<proteinExistence type="predicted"/>
<comment type="caution">
    <text evidence="2">The sequence shown here is derived from an EMBL/GenBank/DDBJ whole genome shotgun (WGS) entry which is preliminary data.</text>
</comment>
<keyword evidence="3" id="KW-1185">Reference proteome</keyword>
<evidence type="ECO:0008006" key="4">
    <source>
        <dbReference type="Google" id="ProtNLM"/>
    </source>
</evidence>
<evidence type="ECO:0000256" key="1">
    <source>
        <dbReference type="SAM" id="MobiDB-lite"/>
    </source>
</evidence>
<dbReference type="Proteomes" id="UP000551501">
    <property type="component" value="Unassembled WGS sequence"/>
</dbReference>
<dbReference type="EMBL" id="JACIFP010000002">
    <property type="protein sequence ID" value="MBB4138075.1"/>
    <property type="molecule type" value="Genomic_DNA"/>
</dbReference>
<name>A0A840EYC4_9ACTN</name>
<feature type="region of interest" description="Disordered" evidence="1">
    <location>
        <begin position="149"/>
        <end position="169"/>
    </location>
</feature>